<proteinExistence type="predicted"/>
<gene>
    <name evidence="2" type="ORF">FZ942_27875</name>
</gene>
<name>A0A5A9GGD1_AZOLI</name>
<evidence type="ECO:0000313" key="2">
    <source>
        <dbReference type="EMBL" id="KAA0592349.1"/>
    </source>
</evidence>
<feature type="chain" id="PRO_5023080953" evidence="1">
    <location>
        <begin position="21"/>
        <end position="175"/>
    </location>
</feature>
<feature type="signal peptide" evidence="1">
    <location>
        <begin position="1"/>
        <end position="20"/>
    </location>
</feature>
<evidence type="ECO:0000256" key="1">
    <source>
        <dbReference type="SAM" id="SignalP"/>
    </source>
</evidence>
<dbReference type="AlphaFoldDB" id="A0A5A9GGD1"/>
<dbReference type="OrthoDB" id="8479823at2"/>
<dbReference type="RefSeq" id="WP_149234332.1">
    <property type="nucleotide sequence ID" value="NZ_JALJXJ010000019.1"/>
</dbReference>
<protein>
    <submittedName>
        <fullName evidence="2">Uncharacterized protein</fullName>
    </submittedName>
</protein>
<evidence type="ECO:0000313" key="3">
    <source>
        <dbReference type="Proteomes" id="UP000324927"/>
    </source>
</evidence>
<comment type="caution">
    <text evidence="2">The sequence shown here is derived from an EMBL/GenBank/DDBJ whole genome shotgun (WGS) entry which is preliminary data.</text>
</comment>
<organism evidence="2 3">
    <name type="scientific">Azospirillum lipoferum</name>
    <dbReference type="NCBI Taxonomy" id="193"/>
    <lineage>
        <taxon>Bacteria</taxon>
        <taxon>Pseudomonadati</taxon>
        <taxon>Pseudomonadota</taxon>
        <taxon>Alphaproteobacteria</taxon>
        <taxon>Rhodospirillales</taxon>
        <taxon>Azospirillaceae</taxon>
        <taxon>Azospirillum</taxon>
    </lineage>
</organism>
<sequence>MKSFALATVFSIVAVLSAGAANAQPKPVVLSALPPQNFAFCLNTDATVILSDTVATEVGVVITNVGNGLTNTSGTVVVAANNFYGKGAGSEWKSAMGQFSLTGGNCYNVASMNKTTSPSGTSWTCALTSGAASGAGATITGVISTQTQVTPIASGYVMAGVSSTLNNAPNVNCPY</sequence>
<keyword evidence="3" id="KW-1185">Reference proteome</keyword>
<accession>A0A5A9GGD1</accession>
<reference evidence="2 3" key="1">
    <citation type="submission" date="2019-08" db="EMBL/GenBank/DDBJ databases">
        <authorList>
            <person name="Grouzdev D."/>
            <person name="Tikhonova E."/>
            <person name="Kravchenko I."/>
        </authorList>
    </citation>
    <scope>NUCLEOTIDE SEQUENCE [LARGE SCALE GENOMIC DNA]</scope>
    <source>
        <strain evidence="2 3">59b</strain>
    </source>
</reference>
<keyword evidence="1" id="KW-0732">Signal</keyword>
<dbReference type="Proteomes" id="UP000324927">
    <property type="component" value="Unassembled WGS sequence"/>
</dbReference>
<dbReference type="EMBL" id="VTTN01000016">
    <property type="protein sequence ID" value="KAA0592349.1"/>
    <property type="molecule type" value="Genomic_DNA"/>
</dbReference>